<gene>
    <name evidence="7" type="ORF">Y5W_03327</name>
</gene>
<feature type="transmembrane region" description="Helical" evidence="6">
    <location>
        <begin position="146"/>
        <end position="171"/>
    </location>
</feature>
<evidence type="ECO:0000256" key="6">
    <source>
        <dbReference type="SAM" id="Phobius"/>
    </source>
</evidence>
<dbReference type="PIRSF" id="PIRSF035875">
    <property type="entry name" value="RNase_BN"/>
    <property type="match status" value="1"/>
</dbReference>
<evidence type="ECO:0000256" key="2">
    <source>
        <dbReference type="ARBA" id="ARBA00022475"/>
    </source>
</evidence>
<evidence type="ECO:0000313" key="8">
    <source>
        <dbReference type="Proteomes" id="UP000662703"/>
    </source>
</evidence>
<feature type="transmembrane region" description="Helical" evidence="6">
    <location>
        <begin position="177"/>
        <end position="205"/>
    </location>
</feature>
<dbReference type="PANTHER" id="PTHR30213">
    <property type="entry name" value="INNER MEMBRANE PROTEIN YHJD"/>
    <property type="match status" value="1"/>
</dbReference>
<evidence type="ECO:0000256" key="1">
    <source>
        <dbReference type="ARBA" id="ARBA00004651"/>
    </source>
</evidence>
<feature type="transmembrane region" description="Helical" evidence="6">
    <location>
        <begin position="27"/>
        <end position="50"/>
    </location>
</feature>
<evidence type="ECO:0000256" key="3">
    <source>
        <dbReference type="ARBA" id="ARBA00022692"/>
    </source>
</evidence>
<feature type="transmembrane region" description="Helical" evidence="6">
    <location>
        <begin position="93"/>
        <end position="112"/>
    </location>
</feature>
<dbReference type="NCBIfam" id="TIGR00765">
    <property type="entry name" value="yihY_not_rbn"/>
    <property type="match status" value="1"/>
</dbReference>
<dbReference type="PANTHER" id="PTHR30213:SF1">
    <property type="entry name" value="INNER MEMBRANE PROTEIN YHJD"/>
    <property type="match status" value="1"/>
</dbReference>
<dbReference type="EMBL" id="ARXX01000071">
    <property type="protein sequence ID" value="MBF5058033.1"/>
    <property type="molecule type" value="Genomic_DNA"/>
</dbReference>
<evidence type="ECO:0000256" key="4">
    <source>
        <dbReference type="ARBA" id="ARBA00022989"/>
    </source>
</evidence>
<feature type="transmembrane region" description="Helical" evidence="6">
    <location>
        <begin position="217"/>
        <end position="237"/>
    </location>
</feature>
<organism evidence="7 8">
    <name type="scientific">Alloalcanivorax profundimaris</name>
    <dbReference type="NCBI Taxonomy" id="2735259"/>
    <lineage>
        <taxon>Bacteria</taxon>
        <taxon>Pseudomonadati</taxon>
        <taxon>Pseudomonadota</taxon>
        <taxon>Gammaproteobacteria</taxon>
        <taxon>Oceanospirillales</taxon>
        <taxon>Alcanivoracaceae</taxon>
        <taxon>Alloalcanivorax</taxon>
    </lineage>
</organism>
<dbReference type="RefSeq" id="WP_194866111.1">
    <property type="nucleotide sequence ID" value="NZ_ARXX01000071.1"/>
</dbReference>
<feature type="transmembrane region" description="Helical" evidence="6">
    <location>
        <begin position="249"/>
        <end position="273"/>
    </location>
</feature>
<sequence length="311" mass="33751">MKTVVRDWFGVFREAIRFWMDANAISYAGALAFFTLFSIAPVVILAVQVIGLVMSTDAAMAQIMTQLNDTVGPEAAQTVREAVERSRLDSSGIVPTLVGIAAMLVGATTVFGQMQRSLNNIWDLAPRPSRNTILALLKSRLMSLTVVLSIGFVLLVSLFLSVLVQSVMVFARDWLPIPAGLAVGLESLVSVAVITLLFATIFKVLPDAVLRWRDVRLGALITALLFILGRFLIAFYLSHTATASTYGAAGSLVLLLLWVYYSSLILLFGAAITRAHTEARGVRVQPSASAVRVYRRFTENPADDHPAEPPA</sequence>
<accession>A0ABS0AV75</accession>
<evidence type="ECO:0000256" key="5">
    <source>
        <dbReference type="ARBA" id="ARBA00023136"/>
    </source>
</evidence>
<keyword evidence="8" id="KW-1185">Reference proteome</keyword>
<dbReference type="Proteomes" id="UP000662703">
    <property type="component" value="Unassembled WGS sequence"/>
</dbReference>
<comment type="caution">
    <text evidence="7">The sequence shown here is derived from an EMBL/GenBank/DDBJ whole genome shotgun (WGS) entry which is preliminary data.</text>
</comment>
<keyword evidence="5 6" id="KW-0472">Membrane</keyword>
<dbReference type="Pfam" id="PF03631">
    <property type="entry name" value="Virul_fac_BrkB"/>
    <property type="match status" value="1"/>
</dbReference>
<keyword evidence="2" id="KW-1003">Cell membrane</keyword>
<keyword evidence="4 6" id="KW-1133">Transmembrane helix</keyword>
<dbReference type="InterPro" id="IPR017039">
    <property type="entry name" value="Virul_fac_BrkB"/>
</dbReference>
<keyword evidence="3 6" id="KW-0812">Transmembrane</keyword>
<evidence type="ECO:0000313" key="7">
    <source>
        <dbReference type="EMBL" id="MBF5058033.1"/>
    </source>
</evidence>
<protein>
    <submittedName>
        <fullName evidence="7">Ribonuclease BN</fullName>
    </submittedName>
</protein>
<name>A0ABS0AV75_9GAMM</name>
<reference evidence="7 8" key="1">
    <citation type="submission" date="2012-09" db="EMBL/GenBank/DDBJ databases">
        <title>Genome Sequence of alkane-degrading Bacterium Alcanivorax sp. 521-1.</title>
        <authorList>
            <person name="Lai Q."/>
            <person name="Shao Z."/>
        </authorList>
    </citation>
    <scope>NUCLEOTIDE SEQUENCE [LARGE SCALE GENOMIC DNA]</scope>
    <source>
        <strain evidence="7 8">521-1</strain>
    </source>
</reference>
<proteinExistence type="predicted"/>
<comment type="subcellular location">
    <subcellularLocation>
        <location evidence="1">Cell membrane</location>
        <topology evidence="1">Multi-pass membrane protein</topology>
    </subcellularLocation>
</comment>